<gene>
    <name evidence="3" type="ORF">E9232_004745</name>
</gene>
<dbReference type="InterPro" id="IPR006311">
    <property type="entry name" value="TAT_signal"/>
</dbReference>
<dbReference type="EMBL" id="JAVDPW010000008">
    <property type="protein sequence ID" value="MDR6292207.1"/>
    <property type="molecule type" value="Genomic_DNA"/>
</dbReference>
<organism evidence="3 4">
    <name type="scientific">Inquilinus ginsengisoli</name>
    <dbReference type="NCBI Taxonomy" id="363840"/>
    <lineage>
        <taxon>Bacteria</taxon>
        <taxon>Pseudomonadati</taxon>
        <taxon>Pseudomonadota</taxon>
        <taxon>Alphaproteobacteria</taxon>
        <taxon>Rhodospirillales</taxon>
        <taxon>Rhodospirillaceae</taxon>
        <taxon>Inquilinus</taxon>
    </lineage>
</organism>
<dbReference type="InterPro" id="IPR005064">
    <property type="entry name" value="BUG"/>
</dbReference>
<dbReference type="Gene3D" id="3.40.190.10">
    <property type="entry name" value="Periplasmic binding protein-like II"/>
    <property type="match status" value="1"/>
</dbReference>
<protein>
    <submittedName>
        <fullName evidence="3">Tricarboxylic transport membrane protein</fullName>
    </submittedName>
</protein>
<evidence type="ECO:0000256" key="2">
    <source>
        <dbReference type="SAM" id="SignalP"/>
    </source>
</evidence>
<sequence length="326" mass="33347">MINRRHLLLGTLAAPALAGLATLLPAGRAEAAIDLLKIFVPAAPGGGWDQTARTIEQVLRATGAVGGVQITNVAGAGGVVGLPQFVNQWKGQGNALMVAGMVMVGAIVANKSSVDLTSTTPIARLTGEFLALVVPAESPFKTAKDFADALKADPTKVPVAGGSAGGSDHILLGLIAKAVGVQASQLGYVAFAGGGPATAALLGNQVAAGISGYGEFSEQVKAGKLRILAISADKRQPGIDAPTLIEQGIPVDLFNWRGVFAPPGVDDAERAAMIEMIKALAAAPQWAEACKTRDWTPIPLFGDEYKAFLETETARIAGILKDLGLA</sequence>
<dbReference type="CDD" id="cd07012">
    <property type="entry name" value="PBP2_Bug_TTT"/>
    <property type="match status" value="1"/>
</dbReference>
<reference evidence="3 4" key="1">
    <citation type="submission" date="2023-07" db="EMBL/GenBank/DDBJ databases">
        <title>Sorghum-associated microbial communities from plants grown in Nebraska, USA.</title>
        <authorList>
            <person name="Schachtman D."/>
        </authorList>
    </citation>
    <scope>NUCLEOTIDE SEQUENCE [LARGE SCALE GENOMIC DNA]</scope>
    <source>
        <strain evidence="3 4">584</strain>
    </source>
</reference>
<dbReference type="PROSITE" id="PS51318">
    <property type="entry name" value="TAT"/>
    <property type="match status" value="1"/>
</dbReference>
<dbReference type="PANTHER" id="PTHR42928">
    <property type="entry name" value="TRICARBOXYLATE-BINDING PROTEIN"/>
    <property type="match status" value="1"/>
</dbReference>
<comment type="similarity">
    <text evidence="1">Belongs to the UPF0065 (bug) family.</text>
</comment>
<keyword evidence="4" id="KW-1185">Reference proteome</keyword>
<feature type="chain" id="PRO_5046157097" evidence="2">
    <location>
        <begin position="32"/>
        <end position="326"/>
    </location>
</feature>
<evidence type="ECO:0000313" key="3">
    <source>
        <dbReference type="EMBL" id="MDR6292207.1"/>
    </source>
</evidence>
<keyword evidence="2" id="KW-0732">Signal</keyword>
<feature type="signal peptide" evidence="2">
    <location>
        <begin position="1"/>
        <end position="31"/>
    </location>
</feature>
<evidence type="ECO:0000313" key="4">
    <source>
        <dbReference type="Proteomes" id="UP001262410"/>
    </source>
</evidence>
<dbReference type="SUPFAM" id="SSF53850">
    <property type="entry name" value="Periplasmic binding protein-like II"/>
    <property type="match status" value="1"/>
</dbReference>
<dbReference type="Gene3D" id="3.40.190.150">
    <property type="entry name" value="Bordetella uptake gene, domain 1"/>
    <property type="match status" value="1"/>
</dbReference>
<name>A0ABU1JUC2_9PROT</name>
<dbReference type="Pfam" id="PF03401">
    <property type="entry name" value="TctC"/>
    <property type="match status" value="1"/>
</dbReference>
<comment type="caution">
    <text evidence="3">The sequence shown here is derived from an EMBL/GenBank/DDBJ whole genome shotgun (WGS) entry which is preliminary data.</text>
</comment>
<dbReference type="RefSeq" id="WP_309798109.1">
    <property type="nucleotide sequence ID" value="NZ_JAVDPW010000008.1"/>
</dbReference>
<dbReference type="Proteomes" id="UP001262410">
    <property type="component" value="Unassembled WGS sequence"/>
</dbReference>
<dbReference type="PIRSF" id="PIRSF017082">
    <property type="entry name" value="YflP"/>
    <property type="match status" value="1"/>
</dbReference>
<dbReference type="InterPro" id="IPR042100">
    <property type="entry name" value="Bug_dom1"/>
</dbReference>
<evidence type="ECO:0000256" key="1">
    <source>
        <dbReference type="ARBA" id="ARBA00006987"/>
    </source>
</evidence>
<accession>A0ABU1JUC2</accession>
<dbReference type="PANTHER" id="PTHR42928:SF3">
    <property type="entry name" value="UPF0065 PROTEIN YFLP"/>
    <property type="match status" value="1"/>
</dbReference>
<proteinExistence type="inferred from homology"/>